<sequence length="145" mass="16424">METGLNAFKEALHLKHVEAGEYSPLALAYIGDAVYELAIRTLVMNRGNMQVNKMHKKTANLVKADAQAHFYLLLEEELTDAEKAAYRRGRNAKSFTMPKHATMKDYRMATGFEALMGYLYLTEQFDRMAELLGKGLEQMGELISL</sequence>
<comment type="similarity">
    <text evidence="6">Belongs to the MrnC RNase family.</text>
</comment>
<dbReference type="HAMAP" id="MF_01468">
    <property type="entry name" value="RNase_Mini_III"/>
    <property type="match status" value="1"/>
</dbReference>
<dbReference type="CDD" id="cd00593">
    <property type="entry name" value="RIBOc"/>
    <property type="match status" value="1"/>
</dbReference>
<organism evidence="8 9">
    <name type="scientific">Clostridium fessum</name>
    <dbReference type="NCBI Taxonomy" id="2126740"/>
    <lineage>
        <taxon>Bacteria</taxon>
        <taxon>Bacillati</taxon>
        <taxon>Bacillota</taxon>
        <taxon>Clostridia</taxon>
        <taxon>Eubacteriales</taxon>
        <taxon>Clostridiaceae</taxon>
        <taxon>Clostridium</taxon>
    </lineage>
</organism>
<dbReference type="GeneID" id="79840857"/>
<keyword evidence="4 6" id="KW-0255">Endonuclease</keyword>
<evidence type="ECO:0000313" key="8">
    <source>
        <dbReference type="EMBL" id="PST37324.1"/>
    </source>
</evidence>
<dbReference type="InterPro" id="IPR000999">
    <property type="entry name" value="RNase_III_dom"/>
</dbReference>
<comment type="function">
    <text evidence="6">Involved in correct processing of both the 5' and 3' ends of 23S rRNA precursor. Processes 30S rRNA precursor transcript even in absence of ribonuclease 3 (Rnc); Rnc processes 30S rRNA into smaller rRNA precursors.</text>
</comment>
<dbReference type="GO" id="GO:0005737">
    <property type="term" value="C:cytoplasm"/>
    <property type="evidence" value="ECO:0007669"/>
    <property type="project" value="UniProtKB-SubCell"/>
</dbReference>
<evidence type="ECO:0000256" key="4">
    <source>
        <dbReference type="ARBA" id="ARBA00022759"/>
    </source>
</evidence>
<keyword evidence="1 6" id="KW-0690">Ribosome biogenesis</keyword>
<dbReference type="GO" id="GO:0004525">
    <property type="term" value="F:ribonuclease III activity"/>
    <property type="evidence" value="ECO:0007669"/>
    <property type="project" value="InterPro"/>
</dbReference>
<keyword evidence="2 6" id="KW-0698">rRNA processing</keyword>
<evidence type="ECO:0000256" key="1">
    <source>
        <dbReference type="ARBA" id="ARBA00022517"/>
    </source>
</evidence>
<comment type="subcellular location">
    <subcellularLocation>
        <location evidence="6">Cytoplasm</location>
    </subcellularLocation>
</comment>
<protein>
    <recommendedName>
        <fullName evidence="6">Mini-ribonuclease 3</fullName>
        <shortName evidence="6">Mini-3</shortName>
        <shortName evidence="6">Mini-RNase 3</shortName>
        <ecNumber evidence="6">3.1.26.-</ecNumber>
    </recommendedName>
    <alternativeName>
        <fullName evidence="6">Mini-RNase III</fullName>
        <shortName evidence="6">Mini-III</shortName>
    </alternativeName>
</protein>
<dbReference type="Proteomes" id="UP000241048">
    <property type="component" value="Unassembled WGS sequence"/>
</dbReference>
<dbReference type="PIRSF" id="PIRSF005520">
    <property type="entry name" value="UCP005520"/>
    <property type="match status" value="1"/>
</dbReference>
<comment type="caution">
    <text evidence="8">The sequence shown here is derived from an EMBL/GenBank/DDBJ whole genome shotgun (WGS) entry which is preliminary data.</text>
</comment>
<dbReference type="Pfam" id="PF00636">
    <property type="entry name" value="Ribonuclease_3"/>
    <property type="match status" value="1"/>
</dbReference>
<keyword evidence="9" id="KW-1185">Reference proteome</keyword>
<reference evidence="8 9" key="1">
    <citation type="submission" date="2018-03" db="EMBL/GenBank/DDBJ databases">
        <title>Lachnoclostridium SNUG30386 gen.nov., sp.nov., isolated from human faeces.</title>
        <authorList>
            <person name="Seo B."/>
            <person name="Jeon K."/>
            <person name="Ko G."/>
        </authorList>
    </citation>
    <scope>NUCLEOTIDE SEQUENCE [LARGE SCALE GENOMIC DNA]</scope>
    <source>
        <strain evidence="8 9">SNUG30386</strain>
    </source>
</reference>
<dbReference type="SMART" id="SM00535">
    <property type="entry name" value="RIBOc"/>
    <property type="match status" value="1"/>
</dbReference>
<evidence type="ECO:0000256" key="5">
    <source>
        <dbReference type="ARBA" id="ARBA00022801"/>
    </source>
</evidence>
<dbReference type="InterPro" id="IPR036389">
    <property type="entry name" value="RNase_III_sf"/>
</dbReference>
<dbReference type="InterPro" id="IPR008226">
    <property type="entry name" value="Mini3_fam"/>
</dbReference>
<dbReference type="EC" id="3.1.26.-" evidence="6"/>
<comment type="subunit">
    <text evidence="6">Homodimer.</text>
</comment>
<dbReference type="SUPFAM" id="SSF69065">
    <property type="entry name" value="RNase III domain-like"/>
    <property type="match status" value="1"/>
</dbReference>
<evidence type="ECO:0000259" key="7">
    <source>
        <dbReference type="SMART" id="SM00535"/>
    </source>
</evidence>
<evidence type="ECO:0000256" key="2">
    <source>
        <dbReference type="ARBA" id="ARBA00022552"/>
    </source>
</evidence>
<dbReference type="EMBL" id="PYLO01000002">
    <property type="protein sequence ID" value="PST37324.1"/>
    <property type="molecule type" value="Genomic_DNA"/>
</dbReference>
<accession>A0A2T3FPX3</accession>
<evidence type="ECO:0000313" key="9">
    <source>
        <dbReference type="Proteomes" id="UP000241048"/>
    </source>
</evidence>
<dbReference type="Gene3D" id="1.10.1520.10">
    <property type="entry name" value="Ribonuclease III domain"/>
    <property type="match status" value="1"/>
</dbReference>
<gene>
    <name evidence="6" type="primary">mrnC</name>
    <name evidence="8" type="ORF">C7U56_05195</name>
</gene>
<dbReference type="RefSeq" id="WP_107000477.1">
    <property type="nucleotide sequence ID" value="NZ_DBFBUD010000204.1"/>
</dbReference>
<keyword evidence="6" id="KW-0460">Magnesium</keyword>
<keyword evidence="5 6" id="KW-0378">Hydrolase</keyword>
<feature type="domain" description="RNase III" evidence="7">
    <location>
        <begin position="2"/>
        <end position="144"/>
    </location>
</feature>
<evidence type="ECO:0000256" key="6">
    <source>
        <dbReference type="HAMAP-Rule" id="MF_01468"/>
    </source>
</evidence>
<name>A0A2T3FPX3_9CLOT</name>
<keyword evidence="3 6" id="KW-0540">Nuclease</keyword>
<comment type="cofactor">
    <cofactor evidence="6">
        <name>Mg(2+)</name>
        <dbReference type="ChEBI" id="CHEBI:18420"/>
    </cofactor>
</comment>
<dbReference type="AlphaFoldDB" id="A0A2T3FPX3"/>
<keyword evidence="6" id="KW-0963">Cytoplasm</keyword>
<proteinExistence type="inferred from homology"/>
<feature type="active site" evidence="6">
    <location>
        <position position="32"/>
    </location>
</feature>
<dbReference type="GO" id="GO:0019843">
    <property type="term" value="F:rRNA binding"/>
    <property type="evidence" value="ECO:0007669"/>
    <property type="project" value="UniProtKB-UniRule"/>
</dbReference>
<evidence type="ECO:0000256" key="3">
    <source>
        <dbReference type="ARBA" id="ARBA00022722"/>
    </source>
</evidence>
<dbReference type="GO" id="GO:0006364">
    <property type="term" value="P:rRNA processing"/>
    <property type="evidence" value="ECO:0007669"/>
    <property type="project" value="UniProtKB-UniRule"/>
</dbReference>
<keyword evidence="6" id="KW-0694">RNA-binding</keyword>
<dbReference type="PANTHER" id="PTHR34276">
    <property type="entry name" value="MINI-RIBONUCLEASE 3"/>
    <property type="match status" value="1"/>
</dbReference>
<keyword evidence="6" id="KW-0699">rRNA-binding</keyword>
<dbReference type="PANTHER" id="PTHR34276:SF1">
    <property type="entry name" value="MINI-RIBONUCLEASE 3"/>
    <property type="match status" value="1"/>
</dbReference>